<dbReference type="GO" id="GO:0034472">
    <property type="term" value="P:snRNA 3'-end processing"/>
    <property type="evidence" value="ECO:0000318"/>
    <property type="project" value="GO_Central"/>
</dbReference>
<dbReference type="InterPro" id="IPR040316">
    <property type="entry name" value="INTS5"/>
</dbReference>
<dbReference type="Proteomes" id="UP000007266">
    <property type="component" value="Linkage group 9"/>
</dbReference>
<dbReference type="InterPro" id="IPR029445">
    <property type="entry name" value="INTS5_N"/>
</dbReference>
<accession>D6X1X5</accession>
<dbReference type="GO" id="GO:0032039">
    <property type="term" value="C:integrator complex"/>
    <property type="evidence" value="ECO:0000318"/>
    <property type="project" value="GO_Central"/>
</dbReference>
<dbReference type="PANTHER" id="PTHR31697">
    <property type="entry name" value="INTEGRATOR COMPLEX SUBUNIT 5"/>
    <property type="match status" value="1"/>
</dbReference>
<evidence type="ECO:0000259" key="2">
    <source>
        <dbReference type="Pfam" id="PF14838"/>
    </source>
</evidence>
<dbReference type="eggNOG" id="ENOG502QPVK">
    <property type="taxonomic scope" value="Eukaryota"/>
</dbReference>
<dbReference type="PANTHER" id="PTHR31697:SF2">
    <property type="entry name" value="INTEGRATOR COMPLEX SUBUNIT 5"/>
    <property type="match status" value="1"/>
</dbReference>
<reference evidence="3 4" key="2">
    <citation type="journal article" date="2010" name="Nucleic Acids Res.">
        <title>BeetleBase in 2010: revisions to provide comprehensive genomic information for Tribolium castaneum.</title>
        <authorList>
            <person name="Kim H.S."/>
            <person name="Murphy T."/>
            <person name="Xia J."/>
            <person name="Caragea D."/>
            <person name="Park Y."/>
            <person name="Beeman R.W."/>
            <person name="Lorenzen M.D."/>
            <person name="Butcher S."/>
            <person name="Manak J.R."/>
            <person name="Brown S.J."/>
        </authorList>
    </citation>
    <scope>GENOME REANNOTATION</scope>
    <source>
        <strain evidence="3 4">Georgia GA2</strain>
    </source>
</reference>
<dbReference type="Pfam" id="PF14837">
    <property type="entry name" value="INTS5_N"/>
    <property type="match status" value="1"/>
</dbReference>
<dbReference type="InterPro" id="IPR029444">
    <property type="entry name" value="INTS5_C"/>
</dbReference>
<protein>
    <submittedName>
        <fullName evidence="3">Uncharacterized protein</fullName>
    </submittedName>
</protein>
<feature type="domain" description="Integrator complex subunit 5 C-terminal" evidence="2">
    <location>
        <begin position="233"/>
        <end position="924"/>
    </location>
</feature>
<feature type="domain" description="Integrator complex subunit 5 N-terminal" evidence="1">
    <location>
        <begin position="14"/>
        <end position="221"/>
    </location>
</feature>
<gene>
    <name evidence="3" type="primary">AUGUSTUS-3.0.2_12371</name>
    <name evidence="3" type="ORF">TcasGA2_TC012371</name>
</gene>
<dbReference type="EMBL" id="KQ971371">
    <property type="protein sequence ID" value="EFA10179.2"/>
    <property type="molecule type" value="Genomic_DNA"/>
</dbReference>
<proteinExistence type="predicted"/>
<dbReference type="OMA" id="KDFCVHS"/>
<dbReference type="HOGENOM" id="CLU_013732_0_0_1"/>
<evidence type="ECO:0000313" key="4">
    <source>
        <dbReference type="Proteomes" id="UP000007266"/>
    </source>
</evidence>
<dbReference type="KEGG" id="tca:658892"/>
<reference evidence="3 4" key="1">
    <citation type="journal article" date="2008" name="Nature">
        <title>The genome of the model beetle and pest Tribolium castaneum.</title>
        <authorList>
            <consortium name="Tribolium Genome Sequencing Consortium"/>
            <person name="Richards S."/>
            <person name="Gibbs R.A."/>
            <person name="Weinstock G.M."/>
            <person name="Brown S.J."/>
            <person name="Denell R."/>
            <person name="Beeman R.W."/>
            <person name="Gibbs R."/>
            <person name="Beeman R.W."/>
            <person name="Brown S.J."/>
            <person name="Bucher G."/>
            <person name="Friedrich M."/>
            <person name="Grimmelikhuijzen C.J."/>
            <person name="Klingler M."/>
            <person name="Lorenzen M."/>
            <person name="Richards S."/>
            <person name="Roth S."/>
            <person name="Schroder R."/>
            <person name="Tautz D."/>
            <person name="Zdobnov E.M."/>
            <person name="Muzny D."/>
            <person name="Gibbs R.A."/>
            <person name="Weinstock G.M."/>
            <person name="Attaway T."/>
            <person name="Bell S."/>
            <person name="Buhay C.J."/>
            <person name="Chandrabose M.N."/>
            <person name="Chavez D."/>
            <person name="Clerk-Blankenburg K.P."/>
            <person name="Cree A."/>
            <person name="Dao M."/>
            <person name="Davis C."/>
            <person name="Chacko J."/>
            <person name="Dinh H."/>
            <person name="Dugan-Rocha S."/>
            <person name="Fowler G."/>
            <person name="Garner T.T."/>
            <person name="Garnes J."/>
            <person name="Gnirke A."/>
            <person name="Hawes A."/>
            <person name="Hernandez J."/>
            <person name="Hines S."/>
            <person name="Holder M."/>
            <person name="Hume J."/>
            <person name="Jhangiani S.N."/>
            <person name="Joshi V."/>
            <person name="Khan Z.M."/>
            <person name="Jackson L."/>
            <person name="Kovar C."/>
            <person name="Kowis A."/>
            <person name="Lee S."/>
            <person name="Lewis L.R."/>
            <person name="Margolis J."/>
            <person name="Morgan M."/>
            <person name="Nazareth L.V."/>
            <person name="Nguyen N."/>
            <person name="Okwuonu G."/>
            <person name="Parker D."/>
            <person name="Richards S."/>
            <person name="Ruiz S.J."/>
            <person name="Santibanez J."/>
            <person name="Savard J."/>
            <person name="Scherer S.E."/>
            <person name="Schneider B."/>
            <person name="Sodergren E."/>
            <person name="Tautz D."/>
            <person name="Vattahil S."/>
            <person name="Villasana D."/>
            <person name="White C.S."/>
            <person name="Wright R."/>
            <person name="Park Y."/>
            <person name="Beeman R.W."/>
            <person name="Lord J."/>
            <person name="Oppert B."/>
            <person name="Lorenzen M."/>
            <person name="Brown S."/>
            <person name="Wang L."/>
            <person name="Savard J."/>
            <person name="Tautz D."/>
            <person name="Richards S."/>
            <person name="Weinstock G."/>
            <person name="Gibbs R.A."/>
            <person name="Liu Y."/>
            <person name="Worley K."/>
            <person name="Weinstock G."/>
            <person name="Elsik C.G."/>
            <person name="Reese J.T."/>
            <person name="Elhaik E."/>
            <person name="Landan G."/>
            <person name="Graur D."/>
            <person name="Arensburger P."/>
            <person name="Atkinson P."/>
            <person name="Beeman R.W."/>
            <person name="Beidler J."/>
            <person name="Brown S.J."/>
            <person name="Demuth J.P."/>
            <person name="Drury D.W."/>
            <person name="Du Y.Z."/>
            <person name="Fujiwara H."/>
            <person name="Lorenzen M."/>
            <person name="Maselli V."/>
            <person name="Osanai M."/>
            <person name="Park Y."/>
            <person name="Robertson H.M."/>
            <person name="Tu Z."/>
            <person name="Wang J.J."/>
            <person name="Wang S."/>
            <person name="Richards S."/>
            <person name="Song H."/>
            <person name="Zhang L."/>
            <person name="Sodergren E."/>
            <person name="Werner D."/>
            <person name="Stanke M."/>
            <person name="Morgenstern B."/>
            <person name="Solovyev V."/>
            <person name="Kosarev P."/>
            <person name="Brown G."/>
            <person name="Chen H.C."/>
            <person name="Ermolaeva O."/>
            <person name="Hlavina W."/>
            <person name="Kapustin Y."/>
            <person name="Kiryutin B."/>
            <person name="Kitts P."/>
            <person name="Maglott D."/>
            <person name="Pruitt K."/>
            <person name="Sapojnikov V."/>
            <person name="Souvorov A."/>
            <person name="Mackey A.J."/>
            <person name="Waterhouse R.M."/>
            <person name="Wyder S."/>
            <person name="Zdobnov E.M."/>
            <person name="Zdobnov E.M."/>
            <person name="Wyder S."/>
            <person name="Kriventseva E.V."/>
            <person name="Kadowaki T."/>
            <person name="Bork P."/>
            <person name="Aranda M."/>
            <person name="Bao R."/>
            <person name="Beermann A."/>
            <person name="Berns N."/>
            <person name="Bolognesi R."/>
            <person name="Bonneton F."/>
            <person name="Bopp D."/>
            <person name="Brown S.J."/>
            <person name="Bucher G."/>
            <person name="Butts T."/>
            <person name="Chaumot A."/>
            <person name="Denell R.E."/>
            <person name="Ferrier D.E."/>
            <person name="Friedrich M."/>
            <person name="Gordon C.M."/>
            <person name="Jindra M."/>
            <person name="Klingler M."/>
            <person name="Lan Q."/>
            <person name="Lattorff H.M."/>
            <person name="Laudet V."/>
            <person name="von Levetsow C."/>
            <person name="Liu Z."/>
            <person name="Lutz R."/>
            <person name="Lynch J.A."/>
            <person name="da Fonseca R.N."/>
            <person name="Posnien N."/>
            <person name="Reuter R."/>
            <person name="Roth S."/>
            <person name="Savard J."/>
            <person name="Schinko J.B."/>
            <person name="Schmitt C."/>
            <person name="Schoppmeier M."/>
            <person name="Schroder R."/>
            <person name="Shippy T.D."/>
            <person name="Simonnet F."/>
            <person name="Marques-Souza H."/>
            <person name="Tautz D."/>
            <person name="Tomoyasu Y."/>
            <person name="Trauner J."/>
            <person name="Van der Zee M."/>
            <person name="Vervoort M."/>
            <person name="Wittkopp N."/>
            <person name="Wimmer E.A."/>
            <person name="Yang X."/>
            <person name="Jones A.K."/>
            <person name="Sattelle D.B."/>
            <person name="Ebert P.R."/>
            <person name="Nelson D."/>
            <person name="Scott J.G."/>
            <person name="Beeman R.W."/>
            <person name="Muthukrishnan S."/>
            <person name="Kramer K.J."/>
            <person name="Arakane Y."/>
            <person name="Beeman R.W."/>
            <person name="Zhu Q."/>
            <person name="Hogenkamp D."/>
            <person name="Dixit R."/>
            <person name="Oppert B."/>
            <person name="Jiang H."/>
            <person name="Zou Z."/>
            <person name="Marshall J."/>
            <person name="Elpidina E."/>
            <person name="Vinokurov K."/>
            <person name="Oppert C."/>
            <person name="Zou Z."/>
            <person name="Evans J."/>
            <person name="Lu Z."/>
            <person name="Zhao P."/>
            <person name="Sumathipala N."/>
            <person name="Altincicek B."/>
            <person name="Vilcinskas A."/>
            <person name="Williams M."/>
            <person name="Hultmark D."/>
            <person name="Hetru C."/>
            <person name="Jiang H."/>
            <person name="Grimmelikhuijzen C.J."/>
            <person name="Hauser F."/>
            <person name="Cazzamali G."/>
            <person name="Williamson M."/>
            <person name="Park Y."/>
            <person name="Li B."/>
            <person name="Tanaka Y."/>
            <person name="Predel R."/>
            <person name="Neupert S."/>
            <person name="Schachtner J."/>
            <person name="Verleyen P."/>
            <person name="Raible F."/>
            <person name="Bork P."/>
            <person name="Friedrich M."/>
            <person name="Walden K.K."/>
            <person name="Robertson H.M."/>
            <person name="Angeli S."/>
            <person name="Foret S."/>
            <person name="Bucher G."/>
            <person name="Schuetz S."/>
            <person name="Maleszka R."/>
            <person name="Wimmer E.A."/>
            <person name="Beeman R.W."/>
            <person name="Lorenzen M."/>
            <person name="Tomoyasu Y."/>
            <person name="Miller S.C."/>
            <person name="Grossmann D."/>
            <person name="Bucher G."/>
        </authorList>
    </citation>
    <scope>NUCLEOTIDE SEQUENCE [LARGE SCALE GENOMIC DNA]</scope>
    <source>
        <strain evidence="3 4">Georgia GA2</strain>
    </source>
</reference>
<name>D6X1X5_TRICA</name>
<sequence>MLSHATVIRNAPQQDLLNELHTFIKGALKLERCNLLDLTKTALRLLKNIPAARTALFEFFSNVFSEAAANYIQAVENELKTGEVATQSETDEAVVSEIHTVLSNFISDNPTAWAPIVSTWSLDLLGEVSTKFAGRAHISTNLNETLQLWMNCRATKILVDINTKCLSSLMHSDTETCINALLDTSVKHSPNFDWVVAHVGSCFPYTVITRVLSCGLKDFCQIKSYEQGSNSPKLRSVVGILGHLAGSHSKDIRSAILEMFQWSTKQESQDSDANKLQKKATVPFILQLSFLSSTLFSSICNDMKHILSVETIYKLCSFVEDWCRYFGSNEILEDLLLTLILSCDNGGIQIVNLLLDCISVDAKPNDATTQAIKEKSLEILQNVIYRIDENVRNDKRIELLTSCSHDLDEVHKNLLSVKETRSQVAAQIVIFLGHNNPSLLIRSVNFMFQNSQTVEHLSLLVKILTHELVNKTTWPYSEKGGYFSVVLEQVLSRNVRQKQDMGQTWTNLLTLLKWEKSGRVPLLNSQIISKAILSNLVKFSAIFGSETAHVHIISEILSQLEIPVGNNLDNLPVDVVLNLTQSTVNYFFICCNEEGTSKKTKGFKRINGLLRRLCTHSKVARVLALRELLERALFRKDNVLFGAKNAQHDESSEKLLLKQNKKINKTIPLTKHSSVFNGGIIGRGKRKLLPPNDLPPEVVASNTSELINAIKSCCSLPEDVDSKFSDISLESVTLVSLLLVQFVSPDVMYNGLPWPDEEFSKVTIERDLFIRRLFGNAPVLWDLLSFVAVYRPAFCYCSVLIRALTATLIHQWKSTGEQSKSHVTENYKALMNTTVKVIDVMALGQLLPPPLSSIRDVLPSLKCFEIVAILKDCIWCYMRDHIPSPALFVCDQNGIHWRDPTLSRPTEVYTNTLRIIMQRNIEALGHMYAQMFINIPKHEGE</sequence>
<organism evidence="3 4">
    <name type="scientific">Tribolium castaneum</name>
    <name type="common">Red flour beetle</name>
    <dbReference type="NCBI Taxonomy" id="7070"/>
    <lineage>
        <taxon>Eukaryota</taxon>
        <taxon>Metazoa</taxon>
        <taxon>Ecdysozoa</taxon>
        <taxon>Arthropoda</taxon>
        <taxon>Hexapoda</taxon>
        <taxon>Insecta</taxon>
        <taxon>Pterygota</taxon>
        <taxon>Neoptera</taxon>
        <taxon>Endopterygota</taxon>
        <taxon>Coleoptera</taxon>
        <taxon>Polyphaga</taxon>
        <taxon>Cucujiformia</taxon>
        <taxon>Tenebrionidae</taxon>
        <taxon>Tenebrionidae incertae sedis</taxon>
        <taxon>Tribolium</taxon>
    </lineage>
</organism>
<dbReference type="FunCoup" id="D6X1X5">
    <property type="interactions" value="1822"/>
</dbReference>
<evidence type="ECO:0000259" key="1">
    <source>
        <dbReference type="Pfam" id="PF14837"/>
    </source>
</evidence>
<dbReference type="STRING" id="7070.D6X1X5"/>
<dbReference type="InParanoid" id="D6X1X5"/>
<evidence type="ECO:0000313" key="3">
    <source>
        <dbReference type="EMBL" id="EFA10179.2"/>
    </source>
</evidence>
<keyword evidence="4" id="KW-1185">Reference proteome</keyword>
<dbReference type="OrthoDB" id="69088at2759"/>
<dbReference type="AlphaFoldDB" id="D6X1X5"/>
<dbReference type="Pfam" id="PF14838">
    <property type="entry name" value="INTS5_C"/>
    <property type="match status" value="1"/>
</dbReference>